<accession>A0A7J7YMR1</accession>
<feature type="region of interest" description="Disordered" evidence="1">
    <location>
        <begin position="1"/>
        <end position="41"/>
    </location>
</feature>
<keyword evidence="3" id="KW-1185">Reference proteome</keyword>
<name>A0A7J7YMR1_PIPKU</name>
<comment type="caution">
    <text evidence="2">The sequence shown here is derived from an EMBL/GenBank/DDBJ whole genome shotgun (WGS) entry which is preliminary data.</text>
</comment>
<proteinExistence type="predicted"/>
<dbReference type="Proteomes" id="UP000558488">
    <property type="component" value="Unassembled WGS sequence"/>
</dbReference>
<evidence type="ECO:0000313" key="2">
    <source>
        <dbReference type="EMBL" id="KAF6363099.1"/>
    </source>
</evidence>
<dbReference type="AlphaFoldDB" id="A0A7J7YMR1"/>
<organism evidence="2 3">
    <name type="scientific">Pipistrellus kuhlii</name>
    <name type="common">Kuhl's pipistrelle</name>
    <dbReference type="NCBI Taxonomy" id="59472"/>
    <lineage>
        <taxon>Eukaryota</taxon>
        <taxon>Metazoa</taxon>
        <taxon>Chordata</taxon>
        <taxon>Craniata</taxon>
        <taxon>Vertebrata</taxon>
        <taxon>Euteleostomi</taxon>
        <taxon>Mammalia</taxon>
        <taxon>Eutheria</taxon>
        <taxon>Laurasiatheria</taxon>
        <taxon>Chiroptera</taxon>
        <taxon>Yangochiroptera</taxon>
        <taxon>Vespertilionidae</taxon>
        <taxon>Pipistrellus</taxon>
    </lineage>
</organism>
<evidence type="ECO:0000313" key="3">
    <source>
        <dbReference type="Proteomes" id="UP000558488"/>
    </source>
</evidence>
<reference evidence="2 3" key="1">
    <citation type="journal article" date="2020" name="Nature">
        <title>Six reference-quality genomes reveal evolution of bat adaptations.</title>
        <authorList>
            <person name="Jebb D."/>
            <person name="Huang Z."/>
            <person name="Pippel M."/>
            <person name="Hughes G.M."/>
            <person name="Lavrichenko K."/>
            <person name="Devanna P."/>
            <person name="Winkler S."/>
            <person name="Jermiin L.S."/>
            <person name="Skirmuntt E.C."/>
            <person name="Katzourakis A."/>
            <person name="Burkitt-Gray L."/>
            <person name="Ray D.A."/>
            <person name="Sullivan K.A.M."/>
            <person name="Roscito J.G."/>
            <person name="Kirilenko B.M."/>
            <person name="Davalos L.M."/>
            <person name="Corthals A.P."/>
            <person name="Power M.L."/>
            <person name="Jones G."/>
            <person name="Ransome R.D."/>
            <person name="Dechmann D.K.N."/>
            <person name="Locatelli A.G."/>
            <person name="Puechmaille S.J."/>
            <person name="Fedrigo O."/>
            <person name="Jarvis E.D."/>
            <person name="Hiller M."/>
            <person name="Vernes S.C."/>
            <person name="Myers E.W."/>
            <person name="Teeling E.C."/>
        </authorList>
    </citation>
    <scope>NUCLEOTIDE SEQUENCE [LARGE SCALE GENOMIC DNA]</scope>
    <source>
        <strain evidence="2">MPipKuh1</strain>
        <tissue evidence="2">Flight muscle</tissue>
    </source>
</reference>
<sequence>MFPAGPPHTHTHTHTHTHIHTPAGESSPEGGVTSCAPGTGRGVQVFPASKLLCSRAKTEPGDQQLQVIDIQPETLHTRGWRTAGRRGGLRVRTLLVAKGLRRNRTVGGHGETPESKGWQPQNNEIAPVITV</sequence>
<gene>
    <name evidence="2" type="ORF">mPipKuh1_010096</name>
</gene>
<feature type="compositionally biased region" description="Basic residues" evidence="1">
    <location>
        <begin position="9"/>
        <end position="19"/>
    </location>
</feature>
<protein>
    <submittedName>
        <fullName evidence="2">Uncharacterized protein</fullName>
    </submittedName>
</protein>
<dbReference type="EMBL" id="JACAGB010000005">
    <property type="protein sequence ID" value="KAF6363099.1"/>
    <property type="molecule type" value="Genomic_DNA"/>
</dbReference>
<evidence type="ECO:0000256" key="1">
    <source>
        <dbReference type="SAM" id="MobiDB-lite"/>
    </source>
</evidence>